<keyword evidence="3" id="KW-1185">Reference proteome</keyword>
<evidence type="ECO:0000313" key="2">
    <source>
        <dbReference type="EMBL" id="MBB3095595.1"/>
    </source>
</evidence>
<name>A0A7W5AGF0_9ACTN</name>
<proteinExistence type="predicted"/>
<evidence type="ECO:0008006" key="4">
    <source>
        <dbReference type="Google" id="ProtNLM"/>
    </source>
</evidence>
<organism evidence="2 3">
    <name type="scientific">Actinoplanes campanulatus</name>
    <dbReference type="NCBI Taxonomy" id="113559"/>
    <lineage>
        <taxon>Bacteria</taxon>
        <taxon>Bacillati</taxon>
        <taxon>Actinomycetota</taxon>
        <taxon>Actinomycetes</taxon>
        <taxon>Micromonosporales</taxon>
        <taxon>Micromonosporaceae</taxon>
        <taxon>Actinoplanes</taxon>
    </lineage>
</organism>
<dbReference type="RefSeq" id="WP_203833754.1">
    <property type="nucleotide sequence ID" value="NZ_BMPW01000004.1"/>
</dbReference>
<dbReference type="AlphaFoldDB" id="A0A7W5AGF0"/>
<keyword evidence="1" id="KW-0472">Membrane</keyword>
<comment type="caution">
    <text evidence="2">The sequence shown here is derived from an EMBL/GenBank/DDBJ whole genome shotgun (WGS) entry which is preliminary data.</text>
</comment>
<keyword evidence="1" id="KW-0812">Transmembrane</keyword>
<protein>
    <recommendedName>
        <fullName evidence="4">Major facilitator superfamily (MFS) profile domain-containing protein</fullName>
    </recommendedName>
</protein>
<dbReference type="Proteomes" id="UP000590749">
    <property type="component" value="Unassembled WGS sequence"/>
</dbReference>
<keyword evidence="1" id="KW-1133">Transmembrane helix</keyword>
<evidence type="ECO:0000256" key="1">
    <source>
        <dbReference type="SAM" id="Phobius"/>
    </source>
</evidence>
<dbReference type="PANTHER" id="PTHR23542">
    <property type="match status" value="1"/>
</dbReference>
<dbReference type="PANTHER" id="PTHR23542:SF1">
    <property type="entry name" value="MAJOR FACILITATOR SUPERFAMILY (MFS) PROFILE DOMAIN-CONTAINING PROTEIN"/>
    <property type="match status" value="1"/>
</dbReference>
<reference evidence="2 3" key="1">
    <citation type="submission" date="2020-08" db="EMBL/GenBank/DDBJ databases">
        <title>Genomic Encyclopedia of Type Strains, Phase III (KMG-III): the genomes of soil and plant-associated and newly described type strains.</title>
        <authorList>
            <person name="Whitman W."/>
        </authorList>
    </citation>
    <scope>NUCLEOTIDE SEQUENCE [LARGE SCALE GENOMIC DNA]</scope>
    <source>
        <strain evidence="2 3">CECT 3287</strain>
    </source>
</reference>
<feature type="transmembrane region" description="Helical" evidence="1">
    <location>
        <begin position="68"/>
        <end position="86"/>
    </location>
</feature>
<accession>A0A7W5AGF0</accession>
<sequence length="96" mass="9621">MSSAASGYRTLLRLPGAAAFFLAAAIGRVGIGMTGLSLIWLVHARTGSYGAAGLAAAGFTLAEALIGPFAPAPMAAVILLLLAVTVRHRSARSGLT</sequence>
<dbReference type="EMBL" id="JACHXF010000006">
    <property type="protein sequence ID" value="MBB3095595.1"/>
    <property type="molecule type" value="Genomic_DNA"/>
</dbReference>
<evidence type="ECO:0000313" key="3">
    <source>
        <dbReference type="Proteomes" id="UP000590749"/>
    </source>
</evidence>
<gene>
    <name evidence="2" type="ORF">FHR83_003265</name>
</gene>